<evidence type="ECO:0000313" key="1">
    <source>
        <dbReference type="EMBL" id="AKE64170.1"/>
    </source>
</evidence>
<sequence>MQRDPQFLLDMLQSADFVRCVSCCDDRERTLPIIENLG</sequence>
<organism evidence="1 2">
    <name type="scientific">Microcystis aeruginosa NIES-2549</name>
    <dbReference type="NCBI Taxonomy" id="1641812"/>
    <lineage>
        <taxon>Bacteria</taxon>
        <taxon>Bacillati</taxon>
        <taxon>Cyanobacteriota</taxon>
        <taxon>Cyanophyceae</taxon>
        <taxon>Oscillatoriophycideae</taxon>
        <taxon>Chroococcales</taxon>
        <taxon>Microcystaceae</taxon>
        <taxon>Microcystis</taxon>
    </lineage>
</organism>
<name>A0A0F6RKV6_MICAE</name>
<dbReference type="EMBL" id="CP011304">
    <property type="protein sequence ID" value="AKE64170.1"/>
    <property type="molecule type" value="Genomic_DNA"/>
</dbReference>
<dbReference type="AlphaFoldDB" id="A0A0F6RKV6"/>
<protein>
    <submittedName>
        <fullName evidence="1">Uncharacterized protein</fullName>
    </submittedName>
</protein>
<accession>A0A0F6RKV6</accession>
<gene>
    <name evidence="1" type="ORF">MYAER_1822</name>
</gene>
<proteinExistence type="predicted"/>
<evidence type="ECO:0000313" key="2">
    <source>
        <dbReference type="Proteomes" id="UP000034103"/>
    </source>
</evidence>
<reference evidence="1 2" key="1">
    <citation type="journal article" date="2015" name="Genome Announc.">
        <title>Complete Genome Sequence of Microcystis aeruginosa NIES-2549, a Bloom-Forming Cyanobacterium from Lake Kasumigaura, Japan.</title>
        <authorList>
            <person name="Yamaguchi H."/>
            <person name="Suzuki S."/>
            <person name="Tanabe Y."/>
            <person name="Osana Y."/>
            <person name="Shimura Y."/>
            <person name="Ishida K."/>
            <person name="Kawachi M."/>
        </authorList>
    </citation>
    <scope>NUCLEOTIDE SEQUENCE [LARGE SCALE GENOMIC DNA]</scope>
    <source>
        <strain evidence="1 2">NIES-2549</strain>
    </source>
</reference>
<dbReference type="HOGENOM" id="CLU_3330134_0_0_3"/>
<dbReference type="Proteomes" id="UP000034103">
    <property type="component" value="Chromosome"/>
</dbReference>